<organism evidence="8 9">
    <name type="scientific">Stieleria varia</name>
    <dbReference type="NCBI Taxonomy" id="2528005"/>
    <lineage>
        <taxon>Bacteria</taxon>
        <taxon>Pseudomonadati</taxon>
        <taxon>Planctomycetota</taxon>
        <taxon>Planctomycetia</taxon>
        <taxon>Pirellulales</taxon>
        <taxon>Pirellulaceae</taxon>
        <taxon>Stieleria</taxon>
    </lineage>
</organism>
<dbReference type="PANTHER" id="PTHR43133">
    <property type="entry name" value="RNA POLYMERASE ECF-TYPE SIGMA FACTO"/>
    <property type="match status" value="1"/>
</dbReference>
<evidence type="ECO:0000313" key="8">
    <source>
        <dbReference type="EMBL" id="TWU02250.1"/>
    </source>
</evidence>
<sequence>MNDEIDPETGLRQSWSIGRLRPWLQMIADRELPDALRGRVEASDIVQQTLLQAWRGEAGFQGTCHAQRLAWLRAILKNTIRDQQRRLVGTKKRGGRELQNAVDCETQEYEPIDILAIAPDPTVSAVLQSAEETLALAAAIESLPEDQRSVVTMRHIDEMSYEEIAAKLGRTNAAVRMLWVRAMKTLGGNV</sequence>
<evidence type="ECO:0000256" key="4">
    <source>
        <dbReference type="ARBA" id="ARBA00023125"/>
    </source>
</evidence>
<dbReference type="InterPro" id="IPR036388">
    <property type="entry name" value="WH-like_DNA-bd_sf"/>
</dbReference>
<dbReference type="Gene3D" id="1.10.10.10">
    <property type="entry name" value="Winged helix-like DNA-binding domain superfamily/Winged helix DNA-binding domain"/>
    <property type="match status" value="1"/>
</dbReference>
<evidence type="ECO:0000256" key="5">
    <source>
        <dbReference type="ARBA" id="ARBA00023163"/>
    </source>
</evidence>
<name>A0A5C6AR96_9BACT</name>
<accession>A0A5C6AR96</accession>
<dbReference type="InterPro" id="IPR013324">
    <property type="entry name" value="RNA_pol_sigma_r3/r4-like"/>
</dbReference>
<dbReference type="EMBL" id="SJPN01000004">
    <property type="protein sequence ID" value="TWU02250.1"/>
    <property type="molecule type" value="Genomic_DNA"/>
</dbReference>
<proteinExistence type="inferred from homology"/>
<keyword evidence="5" id="KW-0804">Transcription</keyword>
<feature type="domain" description="RNA polymerase sigma factor 70 region 4 type 2" evidence="7">
    <location>
        <begin position="134"/>
        <end position="186"/>
    </location>
</feature>
<dbReference type="Gene3D" id="1.10.1740.10">
    <property type="match status" value="1"/>
</dbReference>
<dbReference type="CDD" id="cd06171">
    <property type="entry name" value="Sigma70_r4"/>
    <property type="match status" value="1"/>
</dbReference>
<dbReference type="InterPro" id="IPR039425">
    <property type="entry name" value="RNA_pol_sigma-70-like"/>
</dbReference>
<comment type="similarity">
    <text evidence="1">Belongs to the sigma-70 factor family. ECF subfamily.</text>
</comment>
<feature type="domain" description="RNA polymerase sigma-70 region 2" evidence="6">
    <location>
        <begin position="19"/>
        <end position="86"/>
    </location>
</feature>
<dbReference type="Pfam" id="PF08281">
    <property type="entry name" value="Sigma70_r4_2"/>
    <property type="match status" value="1"/>
</dbReference>
<evidence type="ECO:0000256" key="2">
    <source>
        <dbReference type="ARBA" id="ARBA00023015"/>
    </source>
</evidence>
<dbReference type="SUPFAM" id="SSF88659">
    <property type="entry name" value="Sigma3 and sigma4 domains of RNA polymerase sigma factors"/>
    <property type="match status" value="1"/>
</dbReference>
<dbReference type="Pfam" id="PF04542">
    <property type="entry name" value="Sigma70_r2"/>
    <property type="match status" value="1"/>
</dbReference>
<keyword evidence="4" id="KW-0238">DNA-binding</keyword>
<dbReference type="PANTHER" id="PTHR43133:SF8">
    <property type="entry name" value="RNA POLYMERASE SIGMA FACTOR HI_1459-RELATED"/>
    <property type="match status" value="1"/>
</dbReference>
<evidence type="ECO:0000256" key="3">
    <source>
        <dbReference type="ARBA" id="ARBA00023082"/>
    </source>
</evidence>
<evidence type="ECO:0000256" key="1">
    <source>
        <dbReference type="ARBA" id="ARBA00010641"/>
    </source>
</evidence>
<evidence type="ECO:0000259" key="7">
    <source>
        <dbReference type="Pfam" id="PF08281"/>
    </source>
</evidence>
<dbReference type="GO" id="GO:0006352">
    <property type="term" value="P:DNA-templated transcription initiation"/>
    <property type="evidence" value="ECO:0007669"/>
    <property type="project" value="InterPro"/>
</dbReference>
<dbReference type="SUPFAM" id="SSF88946">
    <property type="entry name" value="Sigma2 domain of RNA polymerase sigma factors"/>
    <property type="match status" value="1"/>
</dbReference>
<dbReference type="NCBIfam" id="TIGR02937">
    <property type="entry name" value="sigma70-ECF"/>
    <property type="match status" value="1"/>
</dbReference>
<dbReference type="InterPro" id="IPR007627">
    <property type="entry name" value="RNA_pol_sigma70_r2"/>
</dbReference>
<dbReference type="GO" id="GO:0003677">
    <property type="term" value="F:DNA binding"/>
    <property type="evidence" value="ECO:0007669"/>
    <property type="project" value="UniProtKB-KW"/>
</dbReference>
<keyword evidence="3" id="KW-0731">Sigma factor</keyword>
<dbReference type="InterPro" id="IPR013325">
    <property type="entry name" value="RNA_pol_sigma_r2"/>
</dbReference>
<keyword evidence="9" id="KW-1185">Reference proteome</keyword>
<dbReference type="AlphaFoldDB" id="A0A5C6AR96"/>
<comment type="caution">
    <text evidence="8">The sequence shown here is derived from an EMBL/GenBank/DDBJ whole genome shotgun (WGS) entry which is preliminary data.</text>
</comment>
<dbReference type="Proteomes" id="UP000320176">
    <property type="component" value="Unassembled WGS sequence"/>
</dbReference>
<gene>
    <name evidence="8" type="primary">rpoE_6</name>
    <name evidence="8" type="ORF">Pla52n_33000</name>
</gene>
<dbReference type="InterPro" id="IPR013249">
    <property type="entry name" value="RNA_pol_sigma70_r4_t2"/>
</dbReference>
<dbReference type="GO" id="GO:0016987">
    <property type="term" value="F:sigma factor activity"/>
    <property type="evidence" value="ECO:0007669"/>
    <property type="project" value="UniProtKB-KW"/>
</dbReference>
<reference evidence="8 9" key="1">
    <citation type="submission" date="2019-02" db="EMBL/GenBank/DDBJ databases">
        <title>Deep-cultivation of Planctomycetes and their phenomic and genomic characterization uncovers novel biology.</title>
        <authorList>
            <person name="Wiegand S."/>
            <person name="Jogler M."/>
            <person name="Boedeker C."/>
            <person name="Pinto D."/>
            <person name="Vollmers J."/>
            <person name="Rivas-Marin E."/>
            <person name="Kohn T."/>
            <person name="Peeters S.H."/>
            <person name="Heuer A."/>
            <person name="Rast P."/>
            <person name="Oberbeckmann S."/>
            <person name="Bunk B."/>
            <person name="Jeske O."/>
            <person name="Meyerdierks A."/>
            <person name="Storesund J.E."/>
            <person name="Kallscheuer N."/>
            <person name="Luecker S."/>
            <person name="Lage O.M."/>
            <person name="Pohl T."/>
            <person name="Merkel B.J."/>
            <person name="Hornburger P."/>
            <person name="Mueller R.-W."/>
            <person name="Bruemmer F."/>
            <person name="Labrenz M."/>
            <person name="Spormann A.M."/>
            <person name="Op Den Camp H."/>
            <person name="Overmann J."/>
            <person name="Amann R."/>
            <person name="Jetten M.S.M."/>
            <person name="Mascher T."/>
            <person name="Medema M.H."/>
            <person name="Devos D.P."/>
            <person name="Kaster A.-K."/>
            <person name="Ovreas L."/>
            <person name="Rohde M."/>
            <person name="Galperin M.Y."/>
            <person name="Jogler C."/>
        </authorList>
    </citation>
    <scope>NUCLEOTIDE SEQUENCE [LARGE SCALE GENOMIC DNA]</scope>
    <source>
        <strain evidence="8 9">Pla52n</strain>
    </source>
</reference>
<evidence type="ECO:0000259" key="6">
    <source>
        <dbReference type="Pfam" id="PF04542"/>
    </source>
</evidence>
<dbReference type="OrthoDB" id="291735at2"/>
<evidence type="ECO:0000313" key="9">
    <source>
        <dbReference type="Proteomes" id="UP000320176"/>
    </source>
</evidence>
<keyword evidence="2" id="KW-0805">Transcription regulation</keyword>
<dbReference type="InterPro" id="IPR014284">
    <property type="entry name" value="RNA_pol_sigma-70_dom"/>
</dbReference>
<protein>
    <submittedName>
        <fullName evidence="8">ECF RNA polymerase sigma-E factor</fullName>
    </submittedName>
</protein>
<dbReference type="RefSeq" id="WP_146520618.1">
    <property type="nucleotide sequence ID" value="NZ_CP151726.1"/>
</dbReference>